<dbReference type="STRING" id="1314781.A0A165Q0B3"/>
<evidence type="ECO:0000313" key="4">
    <source>
        <dbReference type="Proteomes" id="UP000077266"/>
    </source>
</evidence>
<feature type="chain" id="PRO_5007864497" description="DUF7729 domain-containing protein" evidence="1">
    <location>
        <begin position="19"/>
        <end position="276"/>
    </location>
</feature>
<accession>A0A165Q0B3</accession>
<evidence type="ECO:0000313" key="3">
    <source>
        <dbReference type="EMBL" id="KZW02908.1"/>
    </source>
</evidence>
<sequence length="276" mass="28658">MFARTAVAVLSLLLVVAAQDVYELPANISSGCASFLTSLNTDAGLDTCISSITKATKSLNSTSDLSTDQLSATFSNLCASSSACPTTSIRSLLSDFADKCADDLISNQDVSSTYDMLYNLLPMQRAICTKDPSSGAFCALQSTTLGKAELEMPEDDLAQIVMANLDAIGTANTGFLFMTPDTDPSALCSPCFQAVLSSYVDFEDEFPYALGVNLSPLLQGQAALWQSVTDNCGDEVAANVAVKGGVQVDAPSAASPRMSVQSALFGAAALVLAAAF</sequence>
<dbReference type="OrthoDB" id="5588482at2759"/>
<keyword evidence="4" id="KW-1185">Reference proteome</keyword>
<dbReference type="Pfam" id="PF24855">
    <property type="entry name" value="DUF7729"/>
    <property type="match status" value="1"/>
</dbReference>
<organism evidence="3 4">
    <name type="scientific">Exidia glandulosa HHB12029</name>
    <dbReference type="NCBI Taxonomy" id="1314781"/>
    <lineage>
        <taxon>Eukaryota</taxon>
        <taxon>Fungi</taxon>
        <taxon>Dikarya</taxon>
        <taxon>Basidiomycota</taxon>
        <taxon>Agaricomycotina</taxon>
        <taxon>Agaricomycetes</taxon>
        <taxon>Auriculariales</taxon>
        <taxon>Exidiaceae</taxon>
        <taxon>Exidia</taxon>
    </lineage>
</organism>
<reference evidence="3 4" key="1">
    <citation type="journal article" date="2016" name="Mol. Biol. Evol.">
        <title>Comparative Genomics of Early-Diverging Mushroom-Forming Fungi Provides Insights into the Origins of Lignocellulose Decay Capabilities.</title>
        <authorList>
            <person name="Nagy L.G."/>
            <person name="Riley R."/>
            <person name="Tritt A."/>
            <person name="Adam C."/>
            <person name="Daum C."/>
            <person name="Floudas D."/>
            <person name="Sun H."/>
            <person name="Yadav J.S."/>
            <person name="Pangilinan J."/>
            <person name="Larsson K.H."/>
            <person name="Matsuura K."/>
            <person name="Barry K."/>
            <person name="Labutti K."/>
            <person name="Kuo R."/>
            <person name="Ohm R.A."/>
            <person name="Bhattacharya S.S."/>
            <person name="Shirouzu T."/>
            <person name="Yoshinaga Y."/>
            <person name="Martin F.M."/>
            <person name="Grigoriev I.V."/>
            <person name="Hibbett D.S."/>
        </authorList>
    </citation>
    <scope>NUCLEOTIDE SEQUENCE [LARGE SCALE GENOMIC DNA]</scope>
    <source>
        <strain evidence="3 4">HHB12029</strain>
    </source>
</reference>
<proteinExistence type="predicted"/>
<keyword evidence="1" id="KW-0732">Signal</keyword>
<name>A0A165Q0B3_EXIGL</name>
<dbReference type="EMBL" id="KV425886">
    <property type="protein sequence ID" value="KZW02908.1"/>
    <property type="molecule type" value="Genomic_DNA"/>
</dbReference>
<evidence type="ECO:0000256" key="1">
    <source>
        <dbReference type="SAM" id="SignalP"/>
    </source>
</evidence>
<evidence type="ECO:0000259" key="2">
    <source>
        <dbReference type="Pfam" id="PF24855"/>
    </source>
</evidence>
<feature type="signal peptide" evidence="1">
    <location>
        <begin position="1"/>
        <end position="18"/>
    </location>
</feature>
<dbReference type="InParanoid" id="A0A165Q0B3"/>
<dbReference type="InterPro" id="IPR056146">
    <property type="entry name" value="DUF7729"/>
</dbReference>
<dbReference type="Proteomes" id="UP000077266">
    <property type="component" value="Unassembled WGS sequence"/>
</dbReference>
<gene>
    <name evidence="3" type="ORF">EXIGLDRAFT_730997</name>
</gene>
<dbReference type="AlphaFoldDB" id="A0A165Q0B3"/>
<feature type="domain" description="DUF7729" evidence="2">
    <location>
        <begin position="26"/>
        <end position="144"/>
    </location>
</feature>
<protein>
    <recommendedName>
        <fullName evidence="2">DUF7729 domain-containing protein</fullName>
    </recommendedName>
</protein>